<dbReference type="AlphaFoldDB" id="A0A168M321"/>
<organism evidence="1 2">
    <name type="scientific">Aurantiacibacter atlanticus</name>
    <dbReference type="NCBI Taxonomy" id="1648404"/>
    <lineage>
        <taxon>Bacteria</taxon>
        <taxon>Pseudomonadati</taxon>
        <taxon>Pseudomonadota</taxon>
        <taxon>Alphaproteobacteria</taxon>
        <taxon>Sphingomonadales</taxon>
        <taxon>Erythrobacteraceae</taxon>
        <taxon>Aurantiacibacter</taxon>
    </lineage>
</organism>
<reference evidence="2" key="2">
    <citation type="submission" date="2015-04" db="EMBL/GenBank/DDBJ databases">
        <title>The complete genome sequence of Erythrobacter sp. s21-N3.</title>
        <authorList>
            <person name="Zhuang L."/>
            <person name="Liu Y."/>
            <person name="Shao Z."/>
        </authorList>
    </citation>
    <scope>NUCLEOTIDE SEQUENCE [LARGE SCALE GENOMIC DNA]</scope>
    <source>
        <strain evidence="2">s21-N3</strain>
    </source>
</reference>
<evidence type="ECO:0000313" key="2">
    <source>
        <dbReference type="Proteomes" id="UP000059113"/>
    </source>
</evidence>
<evidence type="ECO:0000313" key="1">
    <source>
        <dbReference type="EMBL" id="ANC50507.1"/>
    </source>
</evidence>
<reference evidence="1 2" key="1">
    <citation type="journal article" date="2015" name="Int. J. Syst. Evol. Microbiol.">
        <title>Erythrobacter atlanticus sp. nov., a bacterium from ocean sediment able to degrade polycyclic aromatic hydrocarbons.</title>
        <authorList>
            <person name="Zhuang L."/>
            <person name="Liu Y."/>
            <person name="Wang L."/>
            <person name="Wang W."/>
            <person name="Shao Z."/>
        </authorList>
    </citation>
    <scope>NUCLEOTIDE SEQUENCE [LARGE SCALE GENOMIC DNA]</scope>
    <source>
        <strain evidence="2">s21-N3</strain>
    </source>
</reference>
<dbReference type="KEGG" id="ery:CP97_14821"/>
<accession>A0A168M321</accession>
<gene>
    <name evidence="1" type="ORF">CP97_14821</name>
</gene>
<keyword evidence="2" id="KW-1185">Reference proteome</keyword>
<name>A0A168M321_9SPHN</name>
<sequence>MGRLRPVRFQQLDLQSGHLDSKHYFRWLQSTLLIAEAIN</sequence>
<dbReference type="STRING" id="1648404.CP97_14821"/>
<dbReference type="Proteomes" id="UP000059113">
    <property type="component" value="Chromosome"/>
</dbReference>
<proteinExistence type="predicted"/>
<protein>
    <submittedName>
        <fullName evidence="1">Uncharacterized protein</fullName>
    </submittedName>
</protein>
<dbReference type="EMBL" id="CP011310">
    <property type="protein sequence ID" value="ANC50507.1"/>
    <property type="molecule type" value="Genomic_DNA"/>
</dbReference>